<evidence type="ECO:0000313" key="1">
    <source>
        <dbReference type="EMBL" id="MBX42363.1"/>
    </source>
</evidence>
<sequence length="41" mass="4645">MAVPEEMKENLQHSNGRVANKLMVSCGLQKIGRRQEPSQLH</sequence>
<name>A0A2P2NIT7_RHIMU</name>
<dbReference type="AlphaFoldDB" id="A0A2P2NIT7"/>
<proteinExistence type="predicted"/>
<organism evidence="1">
    <name type="scientific">Rhizophora mucronata</name>
    <name type="common">Asiatic mangrove</name>
    <dbReference type="NCBI Taxonomy" id="61149"/>
    <lineage>
        <taxon>Eukaryota</taxon>
        <taxon>Viridiplantae</taxon>
        <taxon>Streptophyta</taxon>
        <taxon>Embryophyta</taxon>
        <taxon>Tracheophyta</taxon>
        <taxon>Spermatophyta</taxon>
        <taxon>Magnoliopsida</taxon>
        <taxon>eudicotyledons</taxon>
        <taxon>Gunneridae</taxon>
        <taxon>Pentapetalae</taxon>
        <taxon>rosids</taxon>
        <taxon>fabids</taxon>
        <taxon>Malpighiales</taxon>
        <taxon>Rhizophoraceae</taxon>
        <taxon>Rhizophora</taxon>
    </lineage>
</organism>
<protein>
    <submittedName>
        <fullName evidence="1">Uncharacterized protein</fullName>
    </submittedName>
</protein>
<reference evidence="1" key="1">
    <citation type="submission" date="2018-02" db="EMBL/GenBank/DDBJ databases">
        <title>Rhizophora mucronata_Transcriptome.</title>
        <authorList>
            <person name="Meera S.P."/>
            <person name="Sreeshan A."/>
            <person name="Augustine A."/>
        </authorList>
    </citation>
    <scope>NUCLEOTIDE SEQUENCE</scope>
    <source>
        <tissue evidence="1">Leaf</tissue>
    </source>
</reference>
<accession>A0A2P2NIT7</accession>
<dbReference type="EMBL" id="GGEC01061879">
    <property type="protein sequence ID" value="MBX42363.1"/>
    <property type="molecule type" value="Transcribed_RNA"/>
</dbReference>